<dbReference type="SMART" id="SM00256">
    <property type="entry name" value="FBOX"/>
    <property type="match status" value="1"/>
</dbReference>
<protein>
    <recommendedName>
        <fullName evidence="1">F-box domain-containing protein</fullName>
    </recommendedName>
</protein>
<accession>A0AA35YED4</accession>
<proteinExistence type="predicted"/>
<evidence type="ECO:0000313" key="3">
    <source>
        <dbReference type="Proteomes" id="UP001177003"/>
    </source>
</evidence>
<dbReference type="PANTHER" id="PTHR31672:SF10">
    <property type="entry name" value="F-BOX DOMAIN-CONTAINING PROTEIN"/>
    <property type="match status" value="1"/>
</dbReference>
<organism evidence="2 3">
    <name type="scientific">Lactuca saligna</name>
    <name type="common">Willowleaf lettuce</name>
    <dbReference type="NCBI Taxonomy" id="75948"/>
    <lineage>
        <taxon>Eukaryota</taxon>
        <taxon>Viridiplantae</taxon>
        <taxon>Streptophyta</taxon>
        <taxon>Embryophyta</taxon>
        <taxon>Tracheophyta</taxon>
        <taxon>Spermatophyta</taxon>
        <taxon>Magnoliopsida</taxon>
        <taxon>eudicotyledons</taxon>
        <taxon>Gunneridae</taxon>
        <taxon>Pentapetalae</taxon>
        <taxon>asterids</taxon>
        <taxon>campanulids</taxon>
        <taxon>Asterales</taxon>
        <taxon>Asteraceae</taxon>
        <taxon>Cichorioideae</taxon>
        <taxon>Cichorieae</taxon>
        <taxon>Lactucinae</taxon>
        <taxon>Lactuca</taxon>
    </lineage>
</organism>
<dbReference type="InterPro" id="IPR050796">
    <property type="entry name" value="SCF_F-box_component"/>
</dbReference>
<dbReference type="Pfam" id="PF07734">
    <property type="entry name" value="FBA_1"/>
    <property type="match status" value="1"/>
</dbReference>
<evidence type="ECO:0000313" key="2">
    <source>
        <dbReference type="EMBL" id="CAI9270513.1"/>
    </source>
</evidence>
<dbReference type="InterPro" id="IPR036047">
    <property type="entry name" value="F-box-like_dom_sf"/>
</dbReference>
<feature type="domain" description="F-box" evidence="1">
    <location>
        <begin position="5"/>
        <end position="45"/>
    </location>
</feature>
<keyword evidence="3" id="KW-1185">Reference proteome</keyword>
<dbReference type="SUPFAM" id="SSF81383">
    <property type="entry name" value="F-box domain"/>
    <property type="match status" value="1"/>
</dbReference>
<reference evidence="2" key="1">
    <citation type="submission" date="2023-04" db="EMBL/GenBank/DDBJ databases">
        <authorList>
            <person name="Vijverberg K."/>
            <person name="Xiong W."/>
            <person name="Schranz E."/>
        </authorList>
    </citation>
    <scope>NUCLEOTIDE SEQUENCE</scope>
</reference>
<dbReference type="Pfam" id="PF00646">
    <property type="entry name" value="F-box"/>
    <property type="match status" value="1"/>
</dbReference>
<dbReference type="InterPro" id="IPR006527">
    <property type="entry name" value="F-box-assoc_dom_typ1"/>
</dbReference>
<evidence type="ECO:0000259" key="1">
    <source>
        <dbReference type="SMART" id="SM00256"/>
    </source>
</evidence>
<dbReference type="Proteomes" id="UP001177003">
    <property type="component" value="Chromosome 2"/>
</dbReference>
<dbReference type="PANTHER" id="PTHR31672">
    <property type="entry name" value="BNACNNG10540D PROTEIN"/>
    <property type="match status" value="1"/>
</dbReference>
<sequence length="289" mass="33809">MLDLIAFHIQEEIIKRLPIKQLIKLRSISKAWKSLIDNSYFIATHSSHHTRLQYLLVKYQDLVDTKEKYVSFIDDDTFPKQRFVVTRPSSVQILNLPRLIDCSYGLVCLYDNHPSLRTAMAVLWNLSIRKSIVVDVPNEMYVGHPTVVGFGVYPVTIDPMIIKITQFNWWYTEKSEINNLWKVKIYTMSSGKWRILSSNLLSKSFRVTFPQVVIDRFIYWYALHKVPIEGRLRSCNVIVIFDMSNETFGVVDLPGSLKHHPNTELCISKVKESIVMIEYKNRVCDVWMM</sequence>
<name>A0AA35YED4_LACSI</name>
<gene>
    <name evidence="2" type="ORF">LSALG_LOCUS10821</name>
</gene>
<dbReference type="AlphaFoldDB" id="A0AA35YED4"/>
<dbReference type="EMBL" id="OX465078">
    <property type="protein sequence ID" value="CAI9270513.1"/>
    <property type="molecule type" value="Genomic_DNA"/>
</dbReference>
<dbReference type="InterPro" id="IPR001810">
    <property type="entry name" value="F-box_dom"/>
</dbReference>